<reference evidence="2 3" key="1">
    <citation type="submission" date="2019-02" db="EMBL/GenBank/DDBJ databases">
        <title>Deep-cultivation of Planctomycetes and their phenomic and genomic characterization uncovers novel biology.</title>
        <authorList>
            <person name="Wiegand S."/>
            <person name="Jogler M."/>
            <person name="Boedeker C."/>
            <person name="Pinto D."/>
            <person name="Vollmers J."/>
            <person name="Rivas-Marin E."/>
            <person name="Kohn T."/>
            <person name="Peeters S.H."/>
            <person name="Heuer A."/>
            <person name="Rast P."/>
            <person name="Oberbeckmann S."/>
            <person name="Bunk B."/>
            <person name="Jeske O."/>
            <person name="Meyerdierks A."/>
            <person name="Storesund J.E."/>
            <person name="Kallscheuer N."/>
            <person name="Luecker S."/>
            <person name="Lage O.M."/>
            <person name="Pohl T."/>
            <person name="Merkel B.J."/>
            <person name="Hornburger P."/>
            <person name="Mueller R.-W."/>
            <person name="Bruemmer F."/>
            <person name="Labrenz M."/>
            <person name="Spormann A.M."/>
            <person name="Op Den Camp H."/>
            <person name="Overmann J."/>
            <person name="Amann R."/>
            <person name="Jetten M.S.M."/>
            <person name="Mascher T."/>
            <person name="Medema M.H."/>
            <person name="Devos D.P."/>
            <person name="Kaster A.-K."/>
            <person name="Ovreas L."/>
            <person name="Rohde M."/>
            <person name="Galperin M.Y."/>
            <person name="Jogler C."/>
        </authorList>
    </citation>
    <scope>NUCLEOTIDE SEQUENCE [LARGE SCALE GENOMIC DNA]</scope>
    <source>
        <strain evidence="2 3">Pla100</strain>
    </source>
</reference>
<feature type="region of interest" description="Disordered" evidence="1">
    <location>
        <begin position="23"/>
        <end position="51"/>
    </location>
</feature>
<comment type="caution">
    <text evidence="2">The sequence shown here is derived from an EMBL/GenBank/DDBJ whole genome shotgun (WGS) entry which is preliminary data.</text>
</comment>
<accession>A0A5C6AA57</accession>
<dbReference type="AlphaFoldDB" id="A0A5C6AA57"/>
<protein>
    <submittedName>
        <fullName evidence="2">Uncharacterized protein</fullName>
    </submittedName>
</protein>
<keyword evidence="3" id="KW-1185">Reference proteome</keyword>
<dbReference type="Proteomes" id="UP000316213">
    <property type="component" value="Unassembled WGS sequence"/>
</dbReference>
<sequence>MPPTDVGEQCIPLRPQVSLCDSSPPATINLPPDPILLDRRGGVANDEISPD</sequence>
<organism evidence="2 3">
    <name type="scientific">Neorhodopirellula pilleata</name>
    <dbReference type="NCBI Taxonomy" id="2714738"/>
    <lineage>
        <taxon>Bacteria</taxon>
        <taxon>Pseudomonadati</taxon>
        <taxon>Planctomycetota</taxon>
        <taxon>Planctomycetia</taxon>
        <taxon>Pirellulales</taxon>
        <taxon>Pirellulaceae</taxon>
        <taxon>Neorhodopirellula</taxon>
    </lineage>
</organism>
<evidence type="ECO:0000256" key="1">
    <source>
        <dbReference type="SAM" id="MobiDB-lite"/>
    </source>
</evidence>
<dbReference type="EMBL" id="SJPM01000005">
    <property type="protein sequence ID" value="TWT96326.1"/>
    <property type="molecule type" value="Genomic_DNA"/>
</dbReference>
<evidence type="ECO:0000313" key="2">
    <source>
        <dbReference type="EMBL" id="TWT96326.1"/>
    </source>
</evidence>
<gene>
    <name evidence="2" type="ORF">Pla100_28030</name>
</gene>
<evidence type="ECO:0000313" key="3">
    <source>
        <dbReference type="Proteomes" id="UP000316213"/>
    </source>
</evidence>
<name>A0A5C6AA57_9BACT</name>
<proteinExistence type="predicted"/>